<dbReference type="Pfam" id="PF19979">
    <property type="entry name" value="DUF6415"/>
    <property type="match status" value="1"/>
</dbReference>
<gene>
    <name evidence="1" type="ORF">AB0887_09170</name>
</gene>
<proteinExistence type="predicted"/>
<dbReference type="Proteomes" id="UP001553843">
    <property type="component" value="Unassembled WGS sequence"/>
</dbReference>
<reference evidence="1 2" key="1">
    <citation type="submission" date="2024-06" db="EMBL/GenBank/DDBJ databases">
        <title>The Natural Products Discovery Center: Release of the First 8490 Sequenced Strains for Exploring Actinobacteria Biosynthetic Diversity.</title>
        <authorList>
            <person name="Kalkreuter E."/>
            <person name="Kautsar S.A."/>
            <person name="Yang D."/>
            <person name="Bader C.D."/>
            <person name="Teijaro C.N."/>
            <person name="Fluegel L."/>
            <person name="Davis C.M."/>
            <person name="Simpson J.R."/>
            <person name="Lauterbach L."/>
            <person name="Steele A.D."/>
            <person name="Gui C."/>
            <person name="Meng S."/>
            <person name="Li G."/>
            <person name="Viehrig K."/>
            <person name="Ye F."/>
            <person name="Su P."/>
            <person name="Kiefer A.F."/>
            <person name="Nichols A."/>
            <person name="Cepeda A.J."/>
            <person name="Yan W."/>
            <person name="Fan B."/>
            <person name="Jiang Y."/>
            <person name="Adhikari A."/>
            <person name="Zheng C.-J."/>
            <person name="Schuster L."/>
            <person name="Cowan T.M."/>
            <person name="Smanski M.J."/>
            <person name="Chevrette M.G."/>
            <person name="De Carvalho L.P.S."/>
            <person name="Shen B."/>
        </authorList>
    </citation>
    <scope>NUCLEOTIDE SEQUENCE [LARGE SCALE GENOMIC DNA]</scope>
    <source>
        <strain evidence="1 2">NPDC047833</strain>
    </source>
</reference>
<evidence type="ECO:0000313" key="1">
    <source>
        <dbReference type="EMBL" id="MEW2362117.1"/>
    </source>
</evidence>
<evidence type="ECO:0000313" key="2">
    <source>
        <dbReference type="Proteomes" id="UP001553843"/>
    </source>
</evidence>
<name>A0ABV3LUS2_9ACTN</name>
<accession>A0ABV3LUS2</accession>
<organism evidence="1 2">
    <name type="scientific">Streptomyces huasconensis</name>
    <dbReference type="NCBI Taxonomy" id="1854574"/>
    <lineage>
        <taxon>Bacteria</taxon>
        <taxon>Bacillati</taxon>
        <taxon>Actinomycetota</taxon>
        <taxon>Actinomycetes</taxon>
        <taxon>Kitasatosporales</taxon>
        <taxon>Streptomycetaceae</taxon>
        <taxon>Streptomyces</taxon>
    </lineage>
</organism>
<dbReference type="InterPro" id="IPR046300">
    <property type="entry name" value="DUF6415"/>
</dbReference>
<protein>
    <submittedName>
        <fullName evidence="1">DUF6415 family natural product biosynthesis protein</fullName>
    </submittedName>
</protein>
<sequence length="139" mass="15160">MTTHLAPTVPDVFHEASPLEREPYMSLVQAVLAWSVPETAPRPRDCEQIALLLAGHARALADDLRHRCTRLPKSGSLRTLPEIVLGEAERRLSTGHRATVAGVQNLARLVRALYERLDHLHAPASPGLDRPWSGTGGVA</sequence>
<comment type="caution">
    <text evidence="1">The sequence shown here is derived from an EMBL/GenBank/DDBJ whole genome shotgun (WGS) entry which is preliminary data.</text>
</comment>
<dbReference type="RefSeq" id="WP_359771368.1">
    <property type="nucleotide sequence ID" value="NZ_JBEYRR010000001.1"/>
</dbReference>
<dbReference type="EMBL" id="JBEYRS010000003">
    <property type="protein sequence ID" value="MEW2362117.1"/>
    <property type="molecule type" value="Genomic_DNA"/>
</dbReference>
<keyword evidence="2" id="KW-1185">Reference proteome</keyword>